<dbReference type="PANTHER" id="PTHR42971:SF1">
    <property type="entry name" value="TRNA (CYTIDINE(34)-2'-O)-METHYLTRANSFERASE"/>
    <property type="match status" value="1"/>
</dbReference>
<accession>A0A239PUR0</accession>
<dbReference type="RefSeq" id="WP_089412381.1">
    <property type="nucleotide sequence ID" value="NZ_FZQA01000003.1"/>
</dbReference>
<keyword evidence="5 6" id="KW-0819">tRNA processing</keyword>
<evidence type="ECO:0000256" key="6">
    <source>
        <dbReference type="HAMAP-Rule" id="MF_01885"/>
    </source>
</evidence>
<dbReference type="AlphaFoldDB" id="A0A239PUR0"/>
<dbReference type="HAMAP" id="MF_01885">
    <property type="entry name" value="tRNA_methyltr_TrmL"/>
    <property type="match status" value="1"/>
</dbReference>
<dbReference type="GO" id="GO:0003723">
    <property type="term" value="F:RNA binding"/>
    <property type="evidence" value="ECO:0007669"/>
    <property type="project" value="InterPro"/>
</dbReference>
<keyword evidence="2 6" id="KW-0489">Methyltransferase</keyword>
<comment type="similarity">
    <text evidence="6">Belongs to the class IV-like SAM-binding methyltransferase superfamily. RNA methyltransferase TrmH family. TrmL subfamily.</text>
</comment>
<feature type="domain" description="tRNA/rRNA methyltransferase SpoU type" evidence="8">
    <location>
        <begin position="2"/>
        <end position="140"/>
    </location>
</feature>
<dbReference type="InterPro" id="IPR029028">
    <property type="entry name" value="Alpha/beta_knot_MTases"/>
</dbReference>
<evidence type="ECO:0000256" key="3">
    <source>
        <dbReference type="ARBA" id="ARBA00022679"/>
    </source>
</evidence>
<evidence type="ECO:0000256" key="5">
    <source>
        <dbReference type="ARBA" id="ARBA00022694"/>
    </source>
</evidence>
<feature type="binding site" evidence="6 7">
    <location>
        <position position="79"/>
    </location>
    <ligand>
        <name>S-adenosyl-L-methionine</name>
        <dbReference type="ChEBI" id="CHEBI:59789"/>
    </ligand>
</feature>
<comment type="catalytic activity">
    <reaction evidence="6">
        <text>5-carboxymethylaminomethyluridine(34) in tRNA(Leu) + S-adenosyl-L-methionine = 5-carboxymethylaminomethyl-2'-O-methyluridine(34) in tRNA(Leu) + S-adenosyl-L-homocysteine + H(+)</text>
        <dbReference type="Rhea" id="RHEA:43088"/>
        <dbReference type="Rhea" id="RHEA-COMP:10333"/>
        <dbReference type="Rhea" id="RHEA-COMP:10334"/>
        <dbReference type="ChEBI" id="CHEBI:15378"/>
        <dbReference type="ChEBI" id="CHEBI:57856"/>
        <dbReference type="ChEBI" id="CHEBI:59789"/>
        <dbReference type="ChEBI" id="CHEBI:74508"/>
        <dbReference type="ChEBI" id="CHEBI:74511"/>
        <dbReference type="EC" id="2.1.1.207"/>
    </reaction>
</comment>
<feature type="binding site" evidence="6 7">
    <location>
        <position position="101"/>
    </location>
    <ligand>
        <name>S-adenosyl-L-methionine</name>
        <dbReference type="ChEBI" id="CHEBI:59789"/>
    </ligand>
</feature>
<reference evidence="9 10" key="1">
    <citation type="submission" date="2017-07" db="EMBL/GenBank/DDBJ databases">
        <authorList>
            <person name="Sun Z.S."/>
            <person name="Albrecht U."/>
            <person name="Echele G."/>
            <person name="Lee C.C."/>
        </authorList>
    </citation>
    <scope>NUCLEOTIDE SEQUENCE [LARGE SCALE GENOMIC DNA]</scope>
    <source>
        <strain evidence="9 10">CGMCC 1.12710</strain>
    </source>
</reference>
<evidence type="ECO:0000256" key="7">
    <source>
        <dbReference type="PIRSR" id="PIRSR029256-1"/>
    </source>
</evidence>
<evidence type="ECO:0000256" key="2">
    <source>
        <dbReference type="ARBA" id="ARBA00022603"/>
    </source>
</evidence>
<dbReference type="PIRSF" id="PIRSF029256">
    <property type="entry name" value="SpoU_TrmH_prd"/>
    <property type="match status" value="1"/>
</dbReference>
<dbReference type="Gene3D" id="3.40.1280.10">
    <property type="match status" value="1"/>
</dbReference>
<organism evidence="9 10">
    <name type="scientific">Amphiplicatus metriothermophilus</name>
    <dbReference type="NCBI Taxonomy" id="1519374"/>
    <lineage>
        <taxon>Bacteria</taxon>
        <taxon>Pseudomonadati</taxon>
        <taxon>Pseudomonadota</taxon>
        <taxon>Alphaproteobacteria</taxon>
        <taxon>Parvularculales</taxon>
        <taxon>Parvularculaceae</taxon>
        <taxon>Amphiplicatus</taxon>
    </lineage>
</organism>
<evidence type="ECO:0000259" key="8">
    <source>
        <dbReference type="Pfam" id="PF00588"/>
    </source>
</evidence>
<name>A0A239PUR0_9PROT</name>
<dbReference type="InterPro" id="IPR001537">
    <property type="entry name" value="SpoU_MeTrfase"/>
</dbReference>
<dbReference type="GO" id="GO:0002130">
    <property type="term" value="P:wobble position ribose methylation"/>
    <property type="evidence" value="ECO:0007669"/>
    <property type="project" value="TreeGrafter"/>
</dbReference>
<sequence>MRLALYQPDMAGNVGAAIRVAACFGAGLDIIEPCGFPLDARDIRRAAMDYAALAAPVRHASWRAFCDSPERRGGRLLLLTTRAARPIWEFAFQPDDVILLGRESAGAPEAVHAAADARLLIPLAPGARSLNVAVAGAVALAEARRQIGYNEASMI</sequence>
<dbReference type="EC" id="2.1.1.207" evidence="6"/>
<keyword evidence="10" id="KW-1185">Reference proteome</keyword>
<comment type="function">
    <text evidence="6">Methylates the ribose at the nucleotide 34 wobble position in the two leucyl isoacceptors tRNA(Leu)(CmAA) and tRNA(Leu)(cmnm5UmAA). Catalyzes the methyl transfer from S-adenosyl-L-methionine to the 2'-OH of the wobble nucleotide.</text>
</comment>
<keyword evidence="4 6" id="KW-0949">S-adenosyl-L-methionine</keyword>
<dbReference type="InterPro" id="IPR029026">
    <property type="entry name" value="tRNA_m1G_MTases_N"/>
</dbReference>
<protein>
    <recommendedName>
        <fullName evidence="6">tRNA (cytidine(34)-2'-O)-methyltransferase</fullName>
        <ecNumber evidence="6">2.1.1.207</ecNumber>
    </recommendedName>
    <alternativeName>
        <fullName evidence="6">tRNA (cytidine/uridine-2'-O-)-methyltransferase TrmL</fullName>
    </alternativeName>
</protein>
<evidence type="ECO:0000313" key="9">
    <source>
        <dbReference type="EMBL" id="SNT73666.1"/>
    </source>
</evidence>
<dbReference type="EMBL" id="FZQA01000003">
    <property type="protein sequence ID" value="SNT73666.1"/>
    <property type="molecule type" value="Genomic_DNA"/>
</dbReference>
<comment type="subcellular location">
    <subcellularLocation>
        <location evidence="6">Cytoplasm</location>
    </subcellularLocation>
</comment>
<dbReference type="PANTHER" id="PTHR42971">
    <property type="entry name" value="TRNA (CYTIDINE(34)-2'-O)-METHYLTRANSFERASE"/>
    <property type="match status" value="1"/>
</dbReference>
<dbReference type="GO" id="GO:0005737">
    <property type="term" value="C:cytoplasm"/>
    <property type="evidence" value="ECO:0007669"/>
    <property type="project" value="UniProtKB-SubCell"/>
</dbReference>
<dbReference type="GO" id="GO:0141098">
    <property type="term" value="F:tRNA (cytidine(34)-2'-O)-methyltransferase activity"/>
    <property type="evidence" value="ECO:0007669"/>
    <property type="project" value="RHEA"/>
</dbReference>
<evidence type="ECO:0000313" key="10">
    <source>
        <dbReference type="Proteomes" id="UP000198346"/>
    </source>
</evidence>
<comment type="catalytic activity">
    <reaction evidence="6">
        <text>cytidine(34) in tRNA + S-adenosyl-L-methionine = 2'-O-methylcytidine(34) in tRNA + S-adenosyl-L-homocysteine + H(+)</text>
        <dbReference type="Rhea" id="RHEA:43084"/>
        <dbReference type="Rhea" id="RHEA-COMP:10331"/>
        <dbReference type="Rhea" id="RHEA-COMP:10332"/>
        <dbReference type="ChEBI" id="CHEBI:15378"/>
        <dbReference type="ChEBI" id="CHEBI:57856"/>
        <dbReference type="ChEBI" id="CHEBI:59789"/>
        <dbReference type="ChEBI" id="CHEBI:74495"/>
        <dbReference type="ChEBI" id="CHEBI:82748"/>
        <dbReference type="EC" id="2.1.1.207"/>
    </reaction>
</comment>
<keyword evidence="1 6" id="KW-0963">Cytoplasm</keyword>
<gene>
    <name evidence="6" type="primary">trmL</name>
    <name evidence="9" type="ORF">SAMN06297382_1931</name>
</gene>
<dbReference type="InterPro" id="IPR016914">
    <property type="entry name" value="TrmL"/>
</dbReference>
<dbReference type="GO" id="GO:0141102">
    <property type="term" value="F:tRNA (5-carboxymethylaminomethyluridine(34)-2'-O)-methyltransferase activity"/>
    <property type="evidence" value="ECO:0007669"/>
    <property type="project" value="RHEA"/>
</dbReference>
<comment type="subunit">
    <text evidence="6">Homodimer.</text>
</comment>
<feature type="binding site" evidence="6 7">
    <location>
        <position position="129"/>
    </location>
    <ligand>
        <name>S-adenosyl-L-methionine</name>
        <dbReference type="ChEBI" id="CHEBI:59789"/>
    </ligand>
</feature>
<dbReference type="Pfam" id="PF00588">
    <property type="entry name" value="SpoU_methylase"/>
    <property type="match status" value="1"/>
</dbReference>
<dbReference type="Proteomes" id="UP000198346">
    <property type="component" value="Unassembled WGS sequence"/>
</dbReference>
<dbReference type="OrthoDB" id="9789043at2"/>
<dbReference type="SUPFAM" id="SSF75217">
    <property type="entry name" value="alpha/beta knot"/>
    <property type="match status" value="1"/>
</dbReference>
<evidence type="ECO:0000256" key="4">
    <source>
        <dbReference type="ARBA" id="ARBA00022691"/>
    </source>
</evidence>
<keyword evidence="3 6" id="KW-0808">Transferase</keyword>
<feature type="binding site" evidence="6 7">
    <location>
        <position position="121"/>
    </location>
    <ligand>
        <name>S-adenosyl-L-methionine</name>
        <dbReference type="ChEBI" id="CHEBI:59789"/>
    </ligand>
</feature>
<evidence type="ECO:0000256" key="1">
    <source>
        <dbReference type="ARBA" id="ARBA00022490"/>
    </source>
</evidence>
<proteinExistence type="inferred from homology"/>